<dbReference type="SMART" id="SM00091">
    <property type="entry name" value="PAS"/>
    <property type="match status" value="2"/>
</dbReference>
<dbReference type="PROSITE" id="PS50109">
    <property type="entry name" value="HIS_KIN"/>
    <property type="match status" value="1"/>
</dbReference>
<feature type="domain" description="Response regulatory" evidence="13">
    <location>
        <begin position="521"/>
        <end position="637"/>
    </location>
</feature>
<dbReference type="InterPro" id="IPR036890">
    <property type="entry name" value="HATPase_C_sf"/>
</dbReference>
<accession>A0A9E5JPF2</accession>
<dbReference type="Pfam" id="PF00512">
    <property type="entry name" value="HisKA"/>
    <property type="match status" value="1"/>
</dbReference>
<dbReference type="PROSITE" id="PS50112">
    <property type="entry name" value="PAS"/>
    <property type="match status" value="1"/>
</dbReference>
<proteinExistence type="predicted"/>
<dbReference type="InterPro" id="IPR000014">
    <property type="entry name" value="PAS"/>
</dbReference>
<evidence type="ECO:0000259" key="12">
    <source>
        <dbReference type="PROSITE" id="PS50109"/>
    </source>
</evidence>
<dbReference type="Proteomes" id="UP000818266">
    <property type="component" value="Unassembled WGS sequence"/>
</dbReference>
<evidence type="ECO:0000256" key="2">
    <source>
        <dbReference type="ARBA" id="ARBA00004236"/>
    </source>
</evidence>
<dbReference type="InterPro" id="IPR003661">
    <property type="entry name" value="HisK_dim/P_dom"/>
</dbReference>
<feature type="region of interest" description="Disordered" evidence="11">
    <location>
        <begin position="1"/>
        <end position="27"/>
    </location>
</feature>
<evidence type="ECO:0000256" key="5">
    <source>
        <dbReference type="ARBA" id="ARBA00022679"/>
    </source>
</evidence>
<evidence type="ECO:0000256" key="7">
    <source>
        <dbReference type="ARBA" id="ARBA00022777"/>
    </source>
</evidence>
<dbReference type="AlphaFoldDB" id="A0A9E5JPF2"/>
<name>A0A9E5JPF2_9MICO</name>
<dbReference type="PROSITE" id="PS50110">
    <property type="entry name" value="RESPONSE_REGULATORY"/>
    <property type="match status" value="1"/>
</dbReference>
<dbReference type="SUPFAM" id="SSF55785">
    <property type="entry name" value="PYP-like sensor domain (PAS domain)"/>
    <property type="match status" value="2"/>
</dbReference>
<feature type="compositionally biased region" description="Basic and acidic residues" evidence="11">
    <location>
        <begin position="1"/>
        <end position="12"/>
    </location>
</feature>
<keyword evidence="5" id="KW-0808">Transferase</keyword>
<feature type="domain" description="PAS" evidence="14">
    <location>
        <begin position="143"/>
        <end position="200"/>
    </location>
</feature>
<dbReference type="InterPro" id="IPR005467">
    <property type="entry name" value="His_kinase_dom"/>
</dbReference>
<keyword evidence="6" id="KW-0547">Nucleotide-binding</keyword>
<evidence type="ECO:0000256" key="9">
    <source>
        <dbReference type="ARBA" id="ARBA00023012"/>
    </source>
</evidence>
<evidence type="ECO:0000256" key="6">
    <source>
        <dbReference type="ARBA" id="ARBA00022741"/>
    </source>
</evidence>
<dbReference type="Gene3D" id="3.40.50.2300">
    <property type="match status" value="1"/>
</dbReference>
<dbReference type="SMART" id="SM00448">
    <property type="entry name" value="REC"/>
    <property type="match status" value="1"/>
</dbReference>
<dbReference type="Pfam" id="PF00072">
    <property type="entry name" value="Response_reg"/>
    <property type="match status" value="1"/>
</dbReference>
<evidence type="ECO:0000313" key="15">
    <source>
        <dbReference type="EMBL" id="NHF63369.1"/>
    </source>
</evidence>
<protein>
    <recommendedName>
        <fullName evidence="3">histidine kinase</fullName>
        <ecNumber evidence="3">2.7.13.3</ecNumber>
    </recommendedName>
</protein>
<organism evidence="15 16">
    <name type="scientific">Microcella pacifica</name>
    <dbReference type="NCBI Taxonomy" id="2591847"/>
    <lineage>
        <taxon>Bacteria</taxon>
        <taxon>Bacillati</taxon>
        <taxon>Actinomycetota</taxon>
        <taxon>Actinomycetes</taxon>
        <taxon>Micrococcales</taxon>
        <taxon>Microbacteriaceae</taxon>
        <taxon>Microcella</taxon>
    </lineage>
</organism>
<evidence type="ECO:0000256" key="11">
    <source>
        <dbReference type="SAM" id="MobiDB-lite"/>
    </source>
</evidence>
<dbReference type="CDD" id="cd00130">
    <property type="entry name" value="PAS"/>
    <property type="match status" value="2"/>
</dbReference>
<dbReference type="PANTHER" id="PTHR43065:SF46">
    <property type="entry name" value="C4-DICARBOXYLATE TRANSPORT SENSOR PROTEIN DCTB"/>
    <property type="match status" value="1"/>
</dbReference>
<dbReference type="PRINTS" id="PR00344">
    <property type="entry name" value="BCTRLSENSOR"/>
</dbReference>
<feature type="domain" description="Histidine kinase" evidence="12">
    <location>
        <begin position="279"/>
        <end position="502"/>
    </location>
</feature>
<reference evidence="15 16" key="1">
    <citation type="submission" date="2020-03" db="EMBL/GenBank/DDBJ databases">
        <title>Chryseoglobus sp. isolated from a deep-sea seamount.</title>
        <authorList>
            <person name="Zhang D.-C."/>
        </authorList>
    </citation>
    <scope>NUCLEOTIDE SEQUENCE [LARGE SCALE GENOMIC DNA]</scope>
    <source>
        <strain evidence="15 16">KN1116</strain>
    </source>
</reference>
<dbReference type="CDD" id="cd00082">
    <property type="entry name" value="HisKA"/>
    <property type="match status" value="1"/>
</dbReference>
<dbReference type="InterPro" id="IPR036097">
    <property type="entry name" value="HisK_dim/P_sf"/>
</dbReference>
<dbReference type="CDD" id="cd00156">
    <property type="entry name" value="REC"/>
    <property type="match status" value="1"/>
</dbReference>
<dbReference type="GO" id="GO:0005524">
    <property type="term" value="F:ATP binding"/>
    <property type="evidence" value="ECO:0007669"/>
    <property type="project" value="UniProtKB-KW"/>
</dbReference>
<evidence type="ECO:0000256" key="4">
    <source>
        <dbReference type="ARBA" id="ARBA00022553"/>
    </source>
</evidence>
<evidence type="ECO:0000259" key="13">
    <source>
        <dbReference type="PROSITE" id="PS50110"/>
    </source>
</evidence>
<dbReference type="SMART" id="SM00387">
    <property type="entry name" value="HATPase_c"/>
    <property type="match status" value="1"/>
</dbReference>
<dbReference type="SUPFAM" id="SSF55874">
    <property type="entry name" value="ATPase domain of HSP90 chaperone/DNA topoisomerase II/histidine kinase"/>
    <property type="match status" value="1"/>
</dbReference>
<evidence type="ECO:0000256" key="10">
    <source>
        <dbReference type="PROSITE-ProRule" id="PRU00169"/>
    </source>
</evidence>
<dbReference type="EMBL" id="VIKT02000014">
    <property type="protein sequence ID" value="NHF63369.1"/>
    <property type="molecule type" value="Genomic_DNA"/>
</dbReference>
<dbReference type="Gene3D" id="3.30.565.10">
    <property type="entry name" value="Histidine kinase-like ATPase, C-terminal domain"/>
    <property type="match status" value="1"/>
</dbReference>
<evidence type="ECO:0000256" key="3">
    <source>
        <dbReference type="ARBA" id="ARBA00012438"/>
    </source>
</evidence>
<dbReference type="Gene3D" id="3.30.450.20">
    <property type="entry name" value="PAS domain"/>
    <property type="match status" value="2"/>
</dbReference>
<dbReference type="GO" id="GO:0000155">
    <property type="term" value="F:phosphorelay sensor kinase activity"/>
    <property type="evidence" value="ECO:0007669"/>
    <property type="project" value="InterPro"/>
</dbReference>
<dbReference type="NCBIfam" id="TIGR00229">
    <property type="entry name" value="sensory_box"/>
    <property type="match status" value="1"/>
</dbReference>
<dbReference type="GO" id="GO:0005886">
    <property type="term" value="C:plasma membrane"/>
    <property type="evidence" value="ECO:0007669"/>
    <property type="project" value="UniProtKB-SubCell"/>
</dbReference>
<dbReference type="SMART" id="SM00388">
    <property type="entry name" value="HisKA"/>
    <property type="match status" value="1"/>
</dbReference>
<dbReference type="InterPro" id="IPR004358">
    <property type="entry name" value="Sig_transdc_His_kin-like_C"/>
</dbReference>
<evidence type="ECO:0000259" key="14">
    <source>
        <dbReference type="PROSITE" id="PS50112"/>
    </source>
</evidence>
<keyword evidence="7" id="KW-0418">Kinase</keyword>
<dbReference type="Pfam" id="PF02518">
    <property type="entry name" value="HATPase_c"/>
    <property type="match status" value="1"/>
</dbReference>
<keyword evidence="9" id="KW-0902">Two-component regulatory system</keyword>
<comment type="caution">
    <text evidence="15">The sequence shown here is derived from an EMBL/GenBank/DDBJ whole genome shotgun (WGS) entry which is preliminary data.</text>
</comment>
<keyword evidence="4 10" id="KW-0597">Phosphoprotein</keyword>
<dbReference type="SUPFAM" id="SSF52172">
    <property type="entry name" value="CheY-like"/>
    <property type="match status" value="1"/>
</dbReference>
<dbReference type="RefSeq" id="WP_152583775.1">
    <property type="nucleotide sequence ID" value="NZ_VIKT02000014.1"/>
</dbReference>
<dbReference type="Pfam" id="PF08448">
    <property type="entry name" value="PAS_4"/>
    <property type="match status" value="2"/>
</dbReference>
<dbReference type="EC" id="2.7.13.3" evidence="3"/>
<dbReference type="InterPro" id="IPR001789">
    <property type="entry name" value="Sig_transdc_resp-reg_receiver"/>
</dbReference>
<dbReference type="InterPro" id="IPR011006">
    <property type="entry name" value="CheY-like_superfamily"/>
</dbReference>
<gene>
    <name evidence="15" type="ORF">FK219_008980</name>
</gene>
<feature type="modified residue" description="4-aspartylphosphate" evidence="10">
    <location>
        <position position="572"/>
    </location>
</feature>
<dbReference type="InterPro" id="IPR013656">
    <property type="entry name" value="PAS_4"/>
</dbReference>
<dbReference type="OrthoDB" id="9764154at2"/>
<keyword evidence="8" id="KW-0067">ATP-binding</keyword>
<dbReference type="SUPFAM" id="SSF47384">
    <property type="entry name" value="Homodimeric domain of signal transducing histidine kinase"/>
    <property type="match status" value="1"/>
</dbReference>
<comment type="catalytic activity">
    <reaction evidence="1">
        <text>ATP + protein L-histidine = ADP + protein N-phospho-L-histidine.</text>
        <dbReference type="EC" id="2.7.13.3"/>
    </reaction>
</comment>
<evidence type="ECO:0000256" key="1">
    <source>
        <dbReference type="ARBA" id="ARBA00000085"/>
    </source>
</evidence>
<keyword evidence="16" id="KW-1185">Reference proteome</keyword>
<sequence>MSNHTPDRHVDGDAPSPVDWSATPEQVRSSIEQFPHPVVLVTPDWRISFANAAAIAQSGVPTHVLTRDTIWEIYPELATEAFRPAHERAMHERESANVRAFSDHYQAWFEITVHPIDGGIASYLRDVTRDQLTRLKLEESIRSLREQAALLDATRDAMIVRDLDHTIRYWNSGASAMYGWSADEAVGRSARDMLYHDVREFDSSCTAVLRDGYWSGEIRERAQDNRLIVGDGRWHLLRDDEGDPIGIFTVTSDITDFRRVEDMRERAQRMESLGTLAGGIAHDLNNVLTPLLLATQVLLADDRSDRDREMLTTIEKSARRGATMIRQMLTFARGVDVERAPIDLADLLAEAHRFARDTLPDSVDILVRHEARHGALGSTTHLMQVVQNLILNARDAMPDGGTLTLATHSGSPHEPPEHDPLPHAVLEKDHVALSIIDSGVGMTPEIVERLWEPFFTTKPLGEGTGLGLPTSAAIIESHDGRISVRTEPGRGTRFDIVLPAAELAPASAERDDDAVPGHGETILVVDDEPLILATTAEALQAHDYRVLTTNDGHEALRILRDDGHRIDLVLTDMMMPGFDGASLAAHIAASPHDIPVLTASGLAAGAELMPSATSGITAFLAKPYTVPTLLGAVRLALDGTA</sequence>
<dbReference type="InterPro" id="IPR035965">
    <property type="entry name" value="PAS-like_dom_sf"/>
</dbReference>
<evidence type="ECO:0000313" key="16">
    <source>
        <dbReference type="Proteomes" id="UP000818266"/>
    </source>
</evidence>
<dbReference type="PANTHER" id="PTHR43065">
    <property type="entry name" value="SENSOR HISTIDINE KINASE"/>
    <property type="match status" value="1"/>
</dbReference>
<evidence type="ECO:0000256" key="8">
    <source>
        <dbReference type="ARBA" id="ARBA00022840"/>
    </source>
</evidence>
<dbReference type="Gene3D" id="1.10.287.130">
    <property type="match status" value="1"/>
</dbReference>
<dbReference type="InterPro" id="IPR003594">
    <property type="entry name" value="HATPase_dom"/>
</dbReference>
<comment type="subcellular location">
    <subcellularLocation>
        <location evidence="2">Cell membrane</location>
    </subcellularLocation>
</comment>